<dbReference type="Proteomes" id="UP000244005">
    <property type="component" value="Unassembled WGS sequence"/>
</dbReference>
<dbReference type="AlphaFoldDB" id="A0A2R6X7X1"/>
<evidence type="ECO:0000313" key="2">
    <source>
        <dbReference type="Proteomes" id="UP000244005"/>
    </source>
</evidence>
<dbReference type="Gramene" id="Mp2g05090.1">
    <property type="protein sequence ID" value="Mp2g05090.1.cds1"/>
    <property type="gene ID" value="Mp2g05090"/>
</dbReference>
<dbReference type="EMBL" id="KZ772703">
    <property type="protein sequence ID" value="PTQ42200.1"/>
    <property type="molecule type" value="Genomic_DNA"/>
</dbReference>
<gene>
    <name evidence="1" type="ORF">MARPO_0031s0163</name>
</gene>
<evidence type="ECO:0000313" key="1">
    <source>
        <dbReference type="EMBL" id="PTQ42200.1"/>
    </source>
</evidence>
<name>A0A2R6X7X1_MARPO</name>
<reference evidence="2" key="1">
    <citation type="journal article" date="2017" name="Cell">
        <title>Insights into land plant evolution garnered from the Marchantia polymorpha genome.</title>
        <authorList>
            <person name="Bowman J.L."/>
            <person name="Kohchi T."/>
            <person name="Yamato K.T."/>
            <person name="Jenkins J."/>
            <person name="Shu S."/>
            <person name="Ishizaki K."/>
            <person name="Yamaoka S."/>
            <person name="Nishihama R."/>
            <person name="Nakamura Y."/>
            <person name="Berger F."/>
            <person name="Adam C."/>
            <person name="Aki S.S."/>
            <person name="Althoff F."/>
            <person name="Araki T."/>
            <person name="Arteaga-Vazquez M.A."/>
            <person name="Balasubrmanian S."/>
            <person name="Barry K."/>
            <person name="Bauer D."/>
            <person name="Boehm C.R."/>
            <person name="Briginshaw L."/>
            <person name="Caballero-Perez J."/>
            <person name="Catarino B."/>
            <person name="Chen F."/>
            <person name="Chiyoda S."/>
            <person name="Chovatia M."/>
            <person name="Davies K.M."/>
            <person name="Delmans M."/>
            <person name="Demura T."/>
            <person name="Dierschke T."/>
            <person name="Dolan L."/>
            <person name="Dorantes-Acosta A.E."/>
            <person name="Eklund D.M."/>
            <person name="Florent S.N."/>
            <person name="Flores-Sandoval E."/>
            <person name="Fujiyama A."/>
            <person name="Fukuzawa H."/>
            <person name="Galik B."/>
            <person name="Grimanelli D."/>
            <person name="Grimwood J."/>
            <person name="Grossniklaus U."/>
            <person name="Hamada T."/>
            <person name="Haseloff J."/>
            <person name="Hetherington A.J."/>
            <person name="Higo A."/>
            <person name="Hirakawa Y."/>
            <person name="Hundley H.N."/>
            <person name="Ikeda Y."/>
            <person name="Inoue K."/>
            <person name="Inoue S.I."/>
            <person name="Ishida S."/>
            <person name="Jia Q."/>
            <person name="Kakita M."/>
            <person name="Kanazawa T."/>
            <person name="Kawai Y."/>
            <person name="Kawashima T."/>
            <person name="Kennedy M."/>
            <person name="Kinose K."/>
            <person name="Kinoshita T."/>
            <person name="Kohara Y."/>
            <person name="Koide E."/>
            <person name="Komatsu K."/>
            <person name="Kopischke S."/>
            <person name="Kubo M."/>
            <person name="Kyozuka J."/>
            <person name="Lagercrantz U."/>
            <person name="Lin S.S."/>
            <person name="Lindquist E."/>
            <person name="Lipzen A.M."/>
            <person name="Lu C.W."/>
            <person name="De Luna E."/>
            <person name="Martienssen R.A."/>
            <person name="Minamino N."/>
            <person name="Mizutani M."/>
            <person name="Mizutani M."/>
            <person name="Mochizuki N."/>
            <person name="Monte I."/>
            <person name="Mosher R."/>
            <person name="Nagasaki H."/>
            <person name="Nakagami H."/>
            <person name="Naramoto S."/>
            <person name="Nishitani K."/>
            <person name="Ohtani M."/>
            <person name="Okamoto T."/>
            <person name="Okumura M."/>
            <person name="Phillips J."/>
            <person name="Pollak B."/>
            <person name="Reinders A."/>
            <person name="Rovekamp M."/>
            <person name="Sano R."/>
            <person name="Sawa S."/>
            <person name="Schmid M.W."/>
            <person name="Shirakawa M."/>
            <person name="Solano R."/>
            <person name="Spunde A."/>
            <person name="Suetsugu N."/>
            <person name="Sugano S."/>
            <person name="Sugiyama A."/>
            <person name="Sun R."/>
            <person name="Suzuki Y."/>
            <person name="Takenaka M."/>
            <person name="Takezawa D."/>
            <person name="Tomogane H."/>
            <person name="Tsuzuki M."/>
            <person name="Ueda T."/>
            <person name="Umeda M."/>
            <person name="Ward J.M."/>
            <person name="Watanabe Y."/>
            <person name="Yazaki K."/>
            <person name="Yokoyama R."/>
            <person name="Yoshitake Y."/>
            <person name="Yotsui I."/>
            <person name="Zachgo S."/>
            <person name="Schmutz J."/>
        </authorList>
    </citation>
    <scope>NUCLEOTIDE SEQUENCE [LARGE SCALE GENOMIC DNA]</scope>
    <source>
        <strain evidence="2">Tak-1</strain>
    </source>
</reference>
<accession>A0A2R6X7X1</accession>
<protein>
    <submittedName>
        <fullName evidence="1">Uncharacterized protein</fullName>
    </submittedName>
</protein>
<sequence length="50" mass="5659">MSKTIRARPVNARSFFEKNLQSGNIKFMPLSTNENFTSRSSCPIACYEVS</sequence>
<proteinExistence type="predicted"/>
<keyword evidence="2" id="KW-1185">Reference proteome</keyword>
<organism evidence="1 2">
    <name type="scientific">Marchantia polymorpha</name>
    <name type="common">Common liverwort</name>
    <name type="synonym">Marchantia aquatica</name>
    <dbReference type="NCBI Taxonomy" id="3197"/>
    <lineage>
        <taxon>Eukaryota</taxon>
        <taxon>Viridiplantae</taxon>
        <taxon>Streptophyta</taxon>
        <taxon>Embryophyta</taxon>
        <taxon>Marchantiophyta</taxon>
        <taxon>Marchantiopsida</taxon>
        <taxon>Marchantiidae</taxon>
        <taxon>Marchantiales</taxon>
        <taxon>Marchantiaceae</taxon>
        <taxon>Marchantia</taxon>
    </lineage>
</organism>